<name>A0AAU9D473_9LACO</name>
<dbReference type="RefSeq" id="WP_317695951.1">
    <property type="nucleotide sequence ID" value="NZ_AP026801.1"/>
</dbReference>
<dbReference type="InterPro" id="IPR003477">
    <property type="entry name" value="PemK-like"/>
</dbReference>
<dbReference type="GO" id="GO:0003677">
    <property type="term" value="F:DNA binding"/>
    <property type="evidence" value="ECO:0007669"/>
    <property type="project" value="InterPro"/>
</dbReference>
<dbReference type="EMBL" id="AP026801">
    <property type="protein sequence ID" value="BDR57140.1"/>
    <property type="molecule type" value="Genomic_DNA"/>
</dbReference>
<evidence type="ECO:0000313" key="4">
    <source>
        <dbReference type="Proteomes" id="UP001321804"/>
    </source>
</evidence>
<organism evidence="3 4">
    <name type="scientific">Xylocopilactobacillus apis</name>
    <dbReference type="NCBI Taxonomy" id="2932183"/>
    <lineage>
        <taxon>Bacteria</taxon>
        <taxon>Bacillati</taxon>
        <taxon>Bacillota</taxon>
        <taxon>Bacilli</taxon>
        <taxon>Lactobacillales</taxon>
        <taxon>Lactobacillaceae</taxon>
        <taxon>Xylocopilactobacillus</taxon>
    </lineage>
</organism>
<accession>A0AAU9D473</accession>
<evidence type="ECO:0000256" key="1">
    <source>
        <dbReference type="ARBA" id="ARBA00007521"/>
    </source>
</evidence>
<gene>
    <name evidence="3" type="ORF">KIMC2_17020</name>
</gene>
<dbReference type="Proteomes" id="UP001321804">
    <property type="component" value="Chromosome"/>
</dbReference>
<dbReference type="InterPro" id="IPR011067">
    <property type="entry name" value="Plasmid_toxin/cell-grow_inhib"/>
</dbReference>
<dbReference type="AlphaFoldDB" id="A0AAU9D473"/>
<comment type="similarity">
    <text evidence="1">Belongs to the PemK/MazF family.</text>
</comment>
<keyword evidence="4" id="KW-1185">Reference proteome</keyword>
<sequence length="115" mass="13011">MIFPNQGDLIYIDAEPHAGREEGGHNGNIRRLMVVLSNKGYNKSTGMVVGMMVTSKFKNDQRLYLPISNNQPQIKGSIITYQIPNFDYQARHGKIIGQVSQDLLSELIFRAKNIF</sequence>
<dbReference type="Gene3D" id="2.30.30.110">
    <property type="match status" value="1"/>
</dbReference>
<keyword evidence="2" id="KW-1277">Toxin-antitoxin system</keyword>
<dbReference type="Pfam" id="PF02452">
    <property type="entry name" value="PemK_toxin"/>
    <property type="match status" value="1"/>
</dbReference>
<reference evidence="3 4" key="1">
    <citation type="journal article" date="2023" name="Microbiol. Spectr.">
        <title>Symbiosis of Carpenter Bees with Uncharacterized Lactic Acid Bacteria Showing NAD Auxotrophy.</title>
        <authorList>
            <person name="Kawasaki S."/>
            <person name="Ozawa K."/>
            <person name="Mori T."/>
            <person name="Yamamoto A."/>
            <person name="Ito M."/>
            <person name="Ohkuma M."/>
            <person name="Sakamoto M."/>
            <person name="Matsutani M."/>
        </authorList>
    </citation>
    <scope>NUCLEOTIDE SEQUENCE [LARGE SCALE GENOMIC DNA]</scope>
    <source>
        <strain evidence="3 4">KimC2</strain>
    </source>
</reference>
<evidence type="ECO:0008006" key="5">
    <source>
        <dbReference type="Google" id="ProtNLM"/>
    </source>
</evidence>
<evidence type="ECO:0000313" key="3">
    <source>
        <dbReference type="EMBL" id="BDR57140.1"/>
    </source>
</evidence>
<dbReference type="SUPFAM" id="SSF50118">
    <property type="entry name" value="Cell growth inhibitor/plasmid maintenance toxic component"/>
    <property type="match status" value="1"/>
</dbReference>
<protein>
    <recommendedName>
        <fullName evidence="5">Type II toxin-antitoxin system PemK/MazF family toxin</fullName>
    </recommendedName>
</protein>
<dbReference type="KEGG" id="xak:KIMC2_17020"/>
<proteinExistence type="inferred from homology"/>
<evidence type="ECO:0000256" key="2">
    <source>
        <dbReference type="ARBA" id="ARBA00022649"/>
    </source>
</evidence>